<evidence type="ECO:0000313" key="3">
    <source>
        <dbReference type="Proteomes" id="UP000066487"/>
    </source>
</evidence>
<feature type="transmembrane region" description="Helical" evidence="1">
    <location>
        <begin position="6"/>
        <end position="24"/>
    </location>
</feature>
<proteinExistence type="predicted"/>
<name>A0A0N9VYH4_PSEFL</name>
<dbReference type="AlphaFoldDB" id="A0A0N9VYH4"/>
<dbReference type="Proteomes" id="UP000066487">
    <property type="component" value="Chromosome"/>
</dbReference>
<protein>
    <submittedName>
        <fullName evidence="2">Uncharacterized protein</fullName>
    </submittedName>
</protein>
<keyword evidence="1" id="KW-1133">Transmembrane helix</keyword>
<gene>
    <name evidence="2" type="ORF">AO353_22320</name>
</gene>
<reference evidence="2 3" key="2">
    <citation type="journal article" date="2018" name="Nature">
        <title>Mutant phenotypes for thousands of bacterial genes of unknown function.</title>
        <authorList>
            <person name="Price M.N."/>
            <person name="Wetmore K.M."/>
            <person name="Waters R.J."/>
            <person name="Callaghan M."/>
            <person name="Ray J."/>
            <person name="Liu H."/>
            <person name="Kuehl J.V."/>
            <person name="Melnyk R.A."/>
            <person name="Lamson J.S."/>
            <person name="Suh Y."/>
            <person name="Carlson H.K."/>
            <person name="Esquivel Z."/>
            <person name="Sadeeshkumar H."/>
            <person name="Chakraborty R."/>
            <person name="Zane G.M."/>
            <person name="Rubin B.E."/>
            <person name="Wall J.D."/>
            <person name="Visel A."/>
            <person name="Bristow J."/>
            <person name="Blow M.J."/>
            <person name="Arkin A.P."/>
            <person name="Deutschbauer A.M."/>
        </authorList>
    </citation>
    <scope>NUCLEOTIDE SEQUENCE [LARGE SCALE GENOMIC DNA]</scope>
    <source>
        <strain evidence="2 3">FW300-N2E3</strain>
    </source>
</reference>
<dbReference type="EMBL" id="CP012830">
    <property type="protein sequence ID" value="ALI03673.1"/>
    <property type="molecule type" value="Genomic_DNA"/>
</dbReference>
<organism evidence="2 3">
    <name type="scientific">Pseudomonas fluorescens</name>
    <dbReference type="NCBI Taxonomy" id="294"/>
    <lineage>
        <taxon>Bacteria</taxon>
        <taxon>Pseudomonadati</taxon>
        <taxon>Pseudomonadota</taxon>
        <taxon>Gammaproteobacteria</taxon>
        <taxon>Pseudomonadales</taxon>
        <taxon>Pseudomonadaceae</taxon>
        <taxon>Pseudomonas</taxon>
    </lineage>
</organism>
<sequence>MELTLIYIALMPLLISLLFLYLALWRWRSLKRLGVWTITKVFWSTSYYPFKSPLISCVQCF</sequence>
<evidence type="ECO:0000313" key="2">
    <source>
        <dbReference type="EMBL" id="ALI03673.1"/>
    </source>
</evidence>
<keyword evidence="1" id="KW-0812">Transmembrane</keyword>
<keyword evidence="1" id="KW-0472">Membrane</keyword>
<evidence type="ECO:0000256" key="1">
    <source>
        <dbReference type="SAM" id="Phobius"/>
    </source>
</evidence>
<reference evidence="3" key="1">
    <citation type="submission" date="2015-09" db="EMBL/GenBank/DDBJ databases">
        <title>Whole genome sequence of Pseudomonas fluorescens FW300-N2E3.</title>
        <authorList>
            <person name="Ray J."/>
            <person name="Melnyk R."/>
            <person name="Deutschbauer A."/>
        </authorList>
    </citation>
    <scope>NUCLEOTIDE SEQUENCE [LARGE SCALE GENOMIC DNA]</scope>
    <source>
        <strain evidence="3">FW300-N2E3</strain>
    </source>
</reference>
<accession>A0A0N9VYH4</accession>